<feature type="repeat" description="WD" evidence="3">
    <location>
        <begin position="1047"/>
        <end position="1088"/>
    </location>
</feature>
<feature type="repeat" description="WD" evidence="3">
    <location>
        <begin position="1305"/>
        <end position="1346"/>
    </location>
</feature>
<dbReference type="Pfam" id="PF00400">
    <property type="entry name" value="WD40"/>
    <property type="match status" value="13"/>
</dbReference>
<feature type="repeat" description="WD" evidence="3">
    <location>
        <begin position="1391"/>
        <end position="1432"/>
    </location>
</feature>
<dbReference type="SUPFAM" id="SSF52540">
    <property type="entry name" value="P-loop containing nucleoside triphosphate hydrolases"/>
    <property type="match status" value="1"/>
</dbReference>
<dbReference type="PANTHER" id="PTHR19848:SF8">
    <property type="entry name" value="F-BOX AND WD REPEAT DOMAIN CONTAINING 7"/>
    <property type="match status" value="1"/>
</dbReference>
<feature type="repeat" description="WD" evidence="3">
    <location>
        <begin position="1348"/>
        <end position="1389"/>
    </location>
</feature>
<evidence type="ECO:0000256" key="1">
    <source>
        <dbReference type="ARBA" id="ARBA00022574"/>
    </source>
</evidence>
<feature type="repeat" description="WD" evidence="3">
    <location>
        <begin position="1090"/>
        <end position="1131"/>
    </location>
</feature>
<dbReference type="SUPFAM" id="SSF50998">
    <property type="entry name" value="Quinoprotein alcohol dehydrogenase-like"/>
    <property type="match status" value="1"/>
</dbReference>
<evidence type="ECO:0000313" key="6">
    <source>
        <dbReference type="EMBL" id="KAB5590067.1"/>
    </source>
</evidence>
<feature type="repeat" description="WD" evidence="3">
    <location>
        <begin position="1176"/>
        <end position="1217"/>
    </location>
</feature>
<dbReference type="PROSITE" id="PS50082">
    <property type="entry name" value="WD_REPEATS_2"/>
    <property type="match status" value="13"/>
</dbReference>
<dbReference type="CDD" id="cd00200">
    <property type="entry name" value="WD40"/>
    <property type="match status" value="2"/>
</dbReference>
<dbReference type="PANTHER" id="PTHR19848">
    <property type="entry name" value="WD40 REPEAT PROTEIN"/>
    <property type="match status" value="1"/>
</dbReference>
<dbReference type="InterPro" id="IPR020472">
    <property type="entry name" value="WD40_PAC1"/>
</dbReference>
<comment type="caution">
    <text evidence="6">The sequence shown here is derived from an EMBL/GenBank/DDBJ whole genome shotgun (WGS) entry which is preliminary data.</text>
</comment>
<evidence type="ECO:0000259" key="5">
    <source>
        <dbReference type="Pfam" id="PF24883"/>
    </source>
</evidence>
<dbReference type="Gene3D" id="3.40.50.300">
    <property type="entry name" value="P-loop containing nucleotide triphosphate hydrolases"/>
    <property type="match status" value="1"/>
</dbReference>
<dbReference type="OrthoDB" id="538223at2759"/>
<feature type="repeat" description="WD" evidence="3">
    <location>
        <begin position="1477"/>
        <end position="1518"/>
    </location>
</feature>
<evidence type="ECO:0000256" key="3">
    <source>
        <dbReference type="PROSITE-ProRule" id="PRU00221"/>
    </source>
</evidence>
<dbReference type="Proteomes" id="UP000383932">
    <property type="component" value="Unassembled WGS sequence"/>
</dbReference>
<keyword evidence="2" id="KW-0677">Repeat</keyword>
<feature type="repeat" description="WD" evidence="3">
    <location>
        <begin position="1434"/>
        <end position="1475"/>
    </location>
</feature>
<name>A0A5N5QFI0_9AGAM</name>
<feature type="repeat" description="WD" evidence="3">
    <location>
        <begin position="1004"/>
        <end position="1045"/>
    </location>
</feature>
<dbReference type="InterPro" id="IPR001680">
    <property type="entry name" value="WD40_rpt"/>
</dbReference>
<feature type="domain" description="Nephrocystin 3-like N-terminal" evidence="5">
    <location>
        <begin position="357"/>
        <end position="518"/>
    </location>
</feature>
<protein>
    <recommendedName>
        <fullName evidence="5">Nephrocystin 3-like N-terminal domain-containing protein</fullName>
    </recommendedName>
</protein>
<dbReference type="SUPFAM" id="SSF50978">
    <property type="entry name" value="WD40 repeat-like"/>
    <property type="match status" value="1"/>
</dbReference>
<keyword evidence="4" id="KW-0175">Coiled coil</keyword>
<dbReference type="SMART" id="SM00320">
    <property type="entry name" value="WD40"/>
    <property type="match status" value="14"/>
</dbReference>
<feature type="repeat" description="WD" evidence="3">
    <location>
        <begin position="1219"/>
        <end position="1260"/>
    </location>
</feature>
<reference evidence="6 7" key="1">
    <citation type="journal article" date="2019" name="Fungal Biol. Biotechnol.">
        <title>Draft genome sequence of fastidious pathogen Ceratobasidium theobromae, which causes vascular-streak dieback in Theobroma cacao.</title>
        <authorList>
            <person name="Ali S.S."/>
            <person name="Asman A."/>
            <person name="Shao J."/>
            <person name="Firmansyah A.P."/>
            <person name="Susilo A.W."/>
            <person name="Rosmana A."/>
            <person name="McMahon P."/>
            <person name="Junaid M."/>
            <person name="Guest D."/>
            <person name="Kheng T.Y."/>
            <person name="Meinhardt L.W."/>
            <person name="Bailey B.A."/>
        </authorList>
    </citation>
    <scope>NUCLEOTIDE SEQUENCE [LARGE SCALE GENOMIC DNA]</scope>
    <source>
        <strain evidence="6 7">CT2</strain>
    </source>
</reference>
<keyword evidence="1 3" id="KW-0853">WD repeat</keyword>
<dbReference type="InterPro" id="IPR027417">
    <property type="entry name" value="P-loop_NTPase"/>
</dbReference>
<dbReference type="Gene3D" id="2.130.10.10">
    <property type="entry name" value="YVTN repeat-like/Quinoprotein amine dehydrogenase"/>
    <property type="match status" value="7"/>
</dbReference>
<dbReference type="InterPro" id="IPR056884">
    <property type="entry name" value="NPHP3-like_N"/>
</dbReference>
<gene>
    <name evidence="6" type="ORF">CTheo_6489</name>
</gene>
<feature type="coiled-coil region" evidence="4">
    <location>
        <begin position="220"/>
        <end position="286"/>
    </location>
</feature>
<evidence type="ECO:0000256" key="2">
    <source>
        <dbReference type="ARBA" id="ARBA00022737"/>
    </source>
</evidence>
<dbReference type="InterPro" id="IPR015943">
    <property type="entry name" value="WD40/YVTN_repeat-like_dom_sf"/>
</dbReference>
<dbReference type="InterPro" id="IPR036322">
    <property type="entry name" value="WD40_repeat_dom_sf"/>
</dbReference>
<dbReference type="PROSITE" id="PS50294">
    <property type="entry name" value="WD_REPEATS_REGION"/>
    <property type="match status" value="13"/>
</dbReference>
<accession>A0A5N5QFI0</accession>
<evidence type="ECO:0000313" key="7">
    <source>
        <dbReference type="Proteomes" id="UP000383932"/>
    </source>
</evidence>
<feature type="repeat" description="WD" evidence="3">
    <location>
        <begin position="961"/>
        <end position="1002"/>
    </location>
</feature>
<dbReference type="EMBL" id="SSOP01000201">
    <property type="protein sequence ID" value="KAB5590067.1"/>
    <property type="molecule type" value="Genomic_DNA"/>
</dbReference>
<evidence type="ECO:0000256" key="4">
    <source>
        <dbReference type="SAM" id="Coils"/>
    </source>
</evidence>
<sequence>MYIRIEAIDVELKGPTKKPILLKLLLNETQIQLLEAIGVGRPLHWDRIKPIDITPNDYIEIRLYEAHFPRRKLRVGAVRVWGDKIDPSSPEIKRKCIYFLFDSLTDGFGLVVDNTGLIPCDVKLTLYFPGSAKAAHVAQEYAAIVDDQNKSVLESMGKSRQWVETVLKIGGHVAELNPIAKLVVGLCKEAYSVLEKQDKYDQLVRELVIAMGSILPVIDIVNERAKLEKLKETIENILRLVEDASRFVIEYKADGAAVRAVKAFVSATAQDQVDEFQKRFKNLNEEFDRGMLAQVVVGVDQLVVEVDQVVVGVDQVVVGVEALLNDADRKEINALVTPYSGHDPSTGCLEGTRITIQNDIWQWVKAADQPGSLFWLYGVAGSGKSTIARSICEKLKINRLLGGMFFCKRDNEHLNRPENMVSTLAARLAFAVPTYGTKLAAALRKDPDLINSALSPRFQGMIAEPIRAIGKQVPTSSLVVVIDALDECGTAETRTRLVSLLLELSKVARWIKIIMTSRPNDELMGLLRNQGNEPVRRDLFKEDLGSVTSDITLFIHHSLKQVQGEDESLAGTSWLHDTTVEDLAARANGLFIWARTACSMIRHSLNPEEQVKELLAGNASHDASEQLNSLYGVVLAEALGETRGKPRVIKSCISAVITTRIPLSDATLSKLVPNVGLTELQNVIRRLASVLYRDQSGLVRVVHQSFSDYMVDEKCDEKYRINKEEENLAVATSCLRIMNKELRFNICELEDSTVYNDQISDLPCRIQKMISPQLQYSCIYWASHLAETLVFNIALETHEAAIQQLADILLSPRVLFWIEVLSLVKQLNGGESSLLEVMDWVKDRSHNVCVHADRIRRFIAAFYRPISKSTPHIYVSAVAFGAEQFELAQALKSTSRFPNKLQLAKGRRIGRLSNHWLRVVSHLSTVDGVVYSPNGKVFASISGRSIRVWETRSGAPFLDPLEGHSDDVTCVAISPNGHCIVSGSWDNTVRVWDLFTGDPAYNPLTGHSGKVTCIAISPNSHYIVSGSWDKTVRVWDLRTGDAAFNPLKGHSKVVTCVAISPNGQHIISGSADKTVRVWDLRTGDAAFNPLKGHSNEVTCIAISPDGQNIVSGSWDKTVRVWDLHAGDAPFNPLKGHSDQVTCIAISPDGQHIVSGSVDKTVRVWDLRTGDAAFNPLKGHSDGVTCIAISPDSQHIVSGSWDNTVRVWDLRTGDAPFNPLKGHSDQVRCIAISPDGQHIVSGSSDMTVRIWDLRTGDAAFNPLKGHSDEVTCVAISPDGQNIVSGSWDKAVRVWDLRTGDAPFNPLKGHSDGVTCIAISPDGQHIVSGSADKTVRVWDLRTGDAAFNPLKGHSKVVTCVTISPDGQNIVSGSWDNTVRVWDLRTGDAPFNPLKGHSDQVTCVAISPDGRNIVSGSWDKTVRVWDLRTGDATFNPLKGHSDEVTCVAISPDGQNIVSGSSDCTVRVWDLRTGDAAFNPLKGHSNIVTCVAISPDGQHIVSGSSDNTVRVWNMPSASTISRNGPPDFLCPADANLHVMTYQLADSLTHDGWVLSNSKKPLFWLPEQFQRGQVDDSFFAISTNPLDHPVSIDISRFKFGTNWVSVYDPSV</sequence>
<proteinExistence type="predicted"/>
<dbReference type="Pfam" id="PF24883">
    <property type="entry name" value="NPHP3_N"/>
    <property type="match status" value="1"/>
</dbReference>
<organism evidence="6 7">
    <name type="scientific">Ceratobasidium theobromae</name>
    <dbReference type="NCBI Taxonomy" id="1582974"/>
    <lineage>
        <taxon>Eukaryota</taxon>
        <taxon>Fungi</taxon>
        <taxon>Dikarya</taxon>
        <taxon>Basidiomycota</taxon>
        <taxon>Agaricomycotina</taxon>
        <taxon>Agaricomycetes</taxon>
        <taxon>Cantharellales</taxon>
        <taxon>Ceratobasidiaceae</taxon>
        <taxon>Ceratobasidium</taxon>
    </lineage>
</organism>
<keyword evidence="7" id="KW-1185">Reference proteome</keyword>
<feature type="repeat" description="WD" evidence="3">
    <location>
        <begin position="1133"/>
        <end position="1174"/>
    </location>
</feature>
<dbReference type="PRINTS" id="PR00320">
    <property type="entry name" value="GPROTEINBRPT"/>
</dbReference>
<dbReference type="InterPro" id="IPR019775">
    <property type="entry name" value="WD40_repeat_CS"/>
</dbReference>
<feature type="repeat" description="WD" evidence="3">
    <location>
        <begin position="1262"/>
        <end position="1303"/>
    </location>
</feature>
<dbReference type="InterPro" id="IPR011047">
    <property type="entry name" value="Quinoprotein_ADH-like_sf"/>
</dbReference>
<dbReference type="PROSITE" id="PS00678">
    <property type="entry name" value="WD_REPEATS_1"/>
    <property type="match status" value="13"/>
</dbReference>